<dbReference type="STRING" id="867902.Ornrh_0741"/>
<dbReference type="GO" id="GO:0006020">
    <property type="term" value="P:inositol metabolic process"/>
    <property type="evidence" value="ECO:0007669"/>
    <property type="project" value="TreeGrafter"/>
</dbReference>
<dbReference type="GO" id="GO:0007165">
    <property type="term" value="P:signal transduction"/>
    <property type="evidence" value="ECO:0007669"/>
    <property type="project" value="TreeGrafter"/>
</dbReference>
<feature type="binding site" evidence="1">
    <location>
        <position position="84"/>
    </location>
    <ligand>
        <name>Mg(2+)</name>
        <dbReference type="ChEBI" id="CHEBI:18420"/>
        <label>1</label>
        <note>catalytic</note>
    </ligand>
</feature>
<dbReference type="PANTHER" id="PTHR20854:SF4">
    <property type="entry name" value="INOSITOL-1-MONOPHOSPHATASE-RELATED"/>
    <property type="match status" value="1"/>
</dbReference>
<dbReference type="Pfam" id="PF00459">
    <property type="entry name" value="Inositol_P"/>
    <property type="match status" value="1"/>
</dbReference>
<accession>I3ZZ05</accession>
<feature type="binding site" evidence="1">
    <location>
        <position position="86"/>
    </location>
    <ligand>
        <name>Mg(2+)</name>
        <dbReference type="ChEBI" id="CHEBI:18420"/>
        <label>1</label>
        <note>catalytic</note>
    </ligand>
</feature>
<evidence type="ECO:0000256" key="1">
    <source>
        <dbReference type="PIRSR" id="PIRSR600760-2"/>
    </source>
</evidence>
<dbReference type="HOGENOM" id="CLU_044118_3_0_10"/>
<reference evidence="2 3" key="1">
    <citation type="submission" date="2012-06" db="EMBL/GenBank/DDBJ databases">
        <title>The complete genome of Ornithobacterium rhinotracheale DSM 15997.</title>
        <authorList>
            <consortium name="US DOE Joint Genome Institute (JGI-PGF)"/>
            <person name="Lucas S."/>
            <person name="Copeland A."/>
            <person name="Lapidus A."/>
            <person name="Goodwin L."/>
            <person name="Pitluck S."/>
            <person name="Peters L."/>
            <person name="Mikhailova N."/>
            <person name="Teshima H."/>
            <person name="Kyrpides N."/>
            <person name="Mavromatis K."/>
            <person name="Pagani I."/>
            <person name="Ivanova N."/>
            <person name="Ovchinnikova G."/>
            <person name="Zeytun A."/>
            <person name="Detter J.C."/>
            <person name="Han C."/>
            <person name="Land M."/>
            <person name="Hauser L."/>
            <person name="Markowitz V."/>
            <person name="Cheng J.-F."/>
            <person name="Hugenholtz P."/>
            <person name="Woyke T."/>
            <person name="Wu D."/>
            <person name="Lang E."/>
            <person name="Kopitz M."/>
            <person name="Brambilla E."/>
            <person name="Klenk H.-P."/>
            <person name="Eisen J.A."/>
        </authorList>
    </citation>
    <scope>NUCLEOTIDE SEQUENCE [LARGE SCALE GENOMIC DNA]</scope>
    <source>
        <strain evidence="3">ATCC 51463 / DSM 15997 / CCUG 23171 / LMG 9086</strain>
    </source>
</reference>
<dbReference type="PATRIC" id="fig|867902.3.peg.721"/>
<dbReference type="PANTHER" id="PTHR20854">
    <property type="entry name" value="INOSITOL MONOPHOSPHATASE"/>
    <property type="match status" value="1"/>
</dbReference>
<dbReference type="Proteomes" id="UP000006051">
    <property type="component" value="Chromosome"/>
</dbReference>
<dbReference type="Gene3D" id="3.40.190.80">
    <property type="match status" value="1"/>
</dbReference>
<dbReference type="eggNOG" id="COG1218">
    <property type="taxonomic scope" value="Bacteria"/>
</dbReference>
<name>I3ZZ05_ORNRL</name>
<dbReference type="CDD" id="cd01638">
    <property type="entry name" value="CysQ"/>
    <property type="match status" value="1"/>
</dbReference>
<evidence type="ECO:0000313" key="3">
    <source>
        <dbReference type="Proteomes" id="UP000006051"/>
    </source>
</evidence>
<keyword evidence="1" id="KW-0460">Magnesium</keyword>
<dbReference type="KEGG" id="orh:Ornrh_0741"/>
<dbReference type="GO" id="GO:0008934">
    <property type="term" value="F:inositol monophosphate 1-phosphatase activity"/>
    <property type="evidence" value="ECO:0007669"/>
    <property type="project" value="TreeGrafter"/>
</dbReference>
<protein>
    <submittedName>
        <fullName evidence="2">3'-phosphoadenosine 5'-phosphosulfate (PAPS) 3'-phosphatase</fullName>
    </submittedName>
</protein>
<dbReference type="AlphaFoldDB" id="I3ZZ05"/>
<keyword evidence="1" id="KW-0479">Metal-binding</keyword>
<dbReference type="SUPFAM" id="SSF56655">
    <property type="entry name" value="Carbohydrate phosphatase"/>
    <property type="match status" value="1"/>
</dbReference>
<proteinExistence type="predicted"/>
<dbReference type="PRINTS" id="PR00377">
    <property type="entry name" value="IMPHPHTASES"/>
</dbReference>
<dbReference type="Gene3D" id="3.30.540.10">
    <property type="entry name" value="Fructose-1,6-Bisphosphatase, subunit A, domain 1"/>
    <property type="match status" value="1"/>
</dbReference>
<gene>
    <name evidence="2" type="ordered locus">Ornrh_0741</name>
</gene>
<sequence>MIMNLLEIATRAVALAGEEVLKQYQNGFSTETKADGSPVTSADLAANKILQKHVSFTDIPYFSEEGDKDSLQEIRNTPTYWIADPIDGTMDFVNKTDEYCVCLGLVENNTAKLGVLYAPSLGLFYFGSDKCPSRKFIGTQQQLHKMALKSDFFEQLMKHSKPIPTMDLPEDYTFLCSKFHMDPGTEEYIKKIKSEHEIFRTKPMGSVIKLGLIADRWATEYTRFRPVNFWDIAAGHAIAKYAGLKVCYPNTDKEITYDSEDLKVHGYSIHWK</sequence>
<feature type="binding site" evidence="1">
    <location>
        <position position="231"/>
    </location>
    <ligand>
        <name>Mg(2+)</name>
        <dbReference type="ChEBI" id="CHEBI:18420"/>
        <label>1</label>
        <note>catalytic</note>
    </ligand>
</feature>
<dbReference type="GO" id="GO:0046872">
    <property type="term" value="F:metal ion binding"/>
    <property type="evidence" value="ECO:0007669"/>
    <property type="project" value="UniProtKB-KW"/>
</dbReference>
<keyword evidence="3" id="KW-1185">Reference proteome</keyword>
<dbReference type="EMBL" id="CP003283">
    <property type="protein sequence ID" value="AFL96939.1"/>
    <property type="molecule type" value="Genomic_DNA"/>
</dbReference>
<dbReference type="InterPro" id="IPR000760">
    <property type="entry name" value="Inositol_monophosphatase-like"/>
</dbReference>
<feature type="binding site" evidence="1">
    <location>
        <position position="64"/>
    </location>
    <ligand>
        <name>Mg(2+)</name>
        <dbReference type="ChEBI" id="CHEBI:18420"/>
        <label>1</label>
        <note>catalytic</note>
    </ligand>
</feature>
<comment type="cofactor">
    <cofactor evidence="1">
        <name>Mg(2+)</name>
        <dbReference type="ChEBI" id="CHEBI:18420"/>
    </cofactor>
</comment>
<organism evidence="2 3">
    <name type="scientific">Ornithobacterium rhinotracheale (strain ATCC 51463 / DSM 15997 / CCUG 23171 / CIP 104009 / LMG 9086)</name>
    <dbReference type="NCBI Taxonomy" id="867902"/>
    <lineage>
        <taxon>Bacteria</taxon>
        <taxon>Pseudomonadati</taxon>
        <taxon>Bacteroidota</taxon>
        <taxon>Flavobacteriia</taxon>
        <taxon>Flavobacteriales</taxon>
        <taxon>Weeksellaceae</taxon>
        <taxon>Ornithobacterium</taxon>
    </lineage>
</organism>
<feature type="binding site" evidence="1">
    <location>
        <position position="87"/>
    </location>
    <ligand>
        <name>Mg(2+)</name>
        <dbReference type="ChEBI" id="CHEBI:18420"/>
        <label>1</label>
        <note>catalytic</note>
    </ligand>
</feature>
<evidence type="ECO:0000313" key="2">
    <source>
        <dbReference type="EMBL" id="AFL96939.1"/>
    </source>
</evidence>